<accession>A0A9Q5HTN3</accession>
<evidence type="ECO:0000259" key="2">
    <source>
        <dbReference type="PROSITE" id="PS50097"/>
    </source>
</evidence>
<dbReference type="AlphaFoldDB" id="A0A9Q5HTN3"/>
<dbReference type="SUPFAM" id="SSF54695">
    <property type="entry name" value="POZ domain"/>
    <property type="match status" value="1"/>
</dbReference>
<dbReference type="CDD" id="cd18186">
    <property type="entry name" value="BTB_POZ_ZBTB_KLHL-like"/>
    <property type="match status" value="1"/>
</dbReference>
<evidence type="ECO:0000256" key="1">
    <source>
        <dbReference type="SAM" id="MobiDB-lite"/>
    </source>
</evidence>
<dbReference type="PROSITE" id="PS50097">
    <property type="entry name" value="BTB"/>
    <property type="match status" value="1"/>
</dbReference>
<dbReference type="OrthoDB" id="2593747at2759"/>
<feature type="domain" description="BTB" evidence="2">
    <location>
        <begin position="70"/>
        <end position="144"/>
    </location>
</feature>
<feature type="region of interest" description="Disordered" evidence="1">
    <location>
        <begin position="1"/>
        <end position="55"/>
    </location>
</feature>
<dbReference type="EMBL" id="LNZH02000207">
    <property type="protein sequence ID" value="OCB85796.1"/>
    <property type="molecule type" value="Genomic_DNA"/>
</dbReference>
<proteinExistence type="predicted"/>
<evidence type="ECO:0000313" key="4">
    <source>
        <dbReference type="Proteomes" id="UP000757232"/>
    </source>
</evidence>
<gene>
    <name evidence="3" type="ORF">A7U60_g7148</name>
</gene>
<reference evidence="3" key="1">
    <citation type="submission" date="2016-06" db="EMBL/GenBank/DDBJ databases">
        <title>Draft Genome sequence of the fungus Inonotus baumii.</title>
        <authorList>
            <person name="Zhu H."/>
            <person name="Lin W."/>
        </authorList>
    </citation>
    <scope>NUCLEOTIDE SEQUENCE</scope>
    <source>
        <strain evidence="3">821</strain>
    </source>
</reference>
<sequence length="358" mass="40917">MSFLNRSQQKPCAIDTKTYGRQCESDDDDVPPSPASVASDSSAGSWGKMSQVSRGPPAIRRHPEYYIDSGDVVFLVESQLFKIHSYFFVRESTKFRDMLCMPARSGTMLRGSSDSYPVELRDISAKEFCRFLWVFYNPDYSYEATVNKWASILRLAHLWKFPKVKDLAVREMDKLDIAPVDKAVMAREFQVDPSRRWLETAYAALGAREQPLTKEEGLRLGLDVVLHLAEVRERIRERRRLAAEERERLRASIPPPPSSVLHEIQRVERDEYFAYVHETRSNSNSRPLSPEGSERSYDSVMAESMYLPPKPYPRAEMNISPTGSSMGPHSLTTPPMSQNLKKSYTEEDVAAVKEVFVM</sequence>
<protein>
    <recommendedName>
        <fullName evidence="2">BTB domain-containing protein</fullName>
    </recommendedName>
</protein>
<feature type="region of interest" description="Disordered" evidence="1">
    <location>
        <begin position="320"/>
        <end position="342"/>
    </location>
</feature>
<dbReference type="Proteomes" id="UP000757232">
    <property type="component" value="Unassembled WGS sequence"/>
</dbReference>
<evidence type="ECO:0000313" key="3">
    <source>
        <dbReference type="EMBL" id="OCB85796.1"/>
    </source>
</evidence>
<name>A0A9Q5HTN3_SANBA</name>
<keyword evidence="4" id="KW-1185">Reference proteome</keyword>
<dbReference type="Pfam" id="PF00651">
    <property type="entry name" value="BTB"/>
    <property type="match status" value="1"/>
</dbReference>
<dbReference type="InterPro" id="IPR011333">
    <property type="entry name" value="SKP1/BTB/POZ_sf"/>
</dbReference>
<feature type="compositionally biased region" description="Polar residues" evidence="1">
    <location>
        <begin position="1"/>
        <end position="10"/>
    </location>
</feature>
<dbReference type="InterPro" id="IPR000210">
    <property type="entry name" value="BTB/POZ_dom"/>
</dbReference>
<dbReference type="SMART" id="SM00225">
    <property type="entry name" value="BTB"/>
    <property type="match status" value="1"/>
</dbReference>
<comment type="caution">
    <text evidence="3">The sequence shown here is derived from an EMBL/GenBank/DDBJ whole genome shotgun (WGS) entry which is preliminary data.</text>
</comment>
<organism evidence="3 4">
    <name type="scientific">Sanghuangporus baumii</name>
    <name type="common">Phellinus baumii</name>
    <dbReference type="NCBI Taxonomy" id="108892"/>
    <lineage>
        <taxon>Eukaryota</taxon>
        <taxon>Fungi</taxon>
        <taxon>Dikarya</taxon>
        <taxon>Basidiomycota</taxon>
        <taxon>Agaricomycotina</taxon>
        <taxon>Agaricomycetes</taxon>
        <taxon>Hymenochaetales</taxon>
        <taxon>Hymenochaetaceae</taxon>
        <taxon>Sanghuangporus</taxon>
    </lineage>
</organism>
<dbReference type="Gene3D" id="3.30.710.10">
    <property type="entry name" value="Potassium Channel Kv1.1, Chain A"/>
    <property type="match status" value="1"/>
</dbReference>